<dbReference type="RefSeq" id="XP_025417730.1">
    <property type="nucleotide sequence ID" value="XM_025561945.1"/>
</dbReference>
<keyword evidence="1" id="KW-1185">Reference proteome</keyword>
<proteinExistence type="predicted"/>
<dbReference type="OrthoDB" id="6627303at2759"/>
<evidence type="ECO:0000313" key="1">
    <source>
        <dbReference type="Proteomes" id="UP000694846"/>
    </source>
</evidence>
<gene>
    <name evidence="2" type="primary">LOC112688647</name>
</gene>
<dbReference type="GeneID" id="112688647"/>
<sequence>MVLQKKKKLVQSRLWNELGLKVDKVIQGRGTSNTGNVARRFFKNTDKVSEITGVDINLLNRFSVILTTMSSGLEINHERFDKYAKETAELYVQLYNWYRMPPTIHKILMHGSLIIQYALVPIGQLSEEAQEARNKDYIRCRKHHSRHNSRLNTNTDLFNFLLVTSNPKITSLRTEPKKNSN</sequence>
<reference evidence="2" key="1">
    <citation type="submission" date="2025-08" db="UniProtKB">
        <authorList>
            <consortium name="RefSeq"/>
        </authorList>
    </citation>
    <scope>IDENTIFICATION</scope>
    <source>
        <tissue evidence="2">Whole body</tissue>
    </source>
</reference>
<dbReference type="Proteomes" id="UP000694846">
    <property type="component" value="Unplaced"/>
</dbReference>
<protein>
    <submittedName>
        <fullName evidence="2">Uncharacterized protein LOC112688647</fullName>
    </submittedName>
</protein>
<name>A0A8B8G4X2_9HEMI</name>
<accession>A0A8B8G4X2</accession>
<dbReference type="AlphaFoldDB" id="A0A8B8G4X2"/>
<evidence type="ECO:0000313" key="2">
    <source>
        <dbReference type="RefSeq" id="XP_025417730.1"/>
    </source>
</evidence>
<organism evidence="1 2">
    <name type="scientific">Sipha flava</name>
    <name type="common">yellow sugarcane aphid</name>
    <dbReference type="NCBI Taxonomy" id="143950"/>
    <lineage>
        <taxon>Eukaryota</taxon>
        <taxon>Metazoa</taxon>
        <taxon>Ecdysozoa</taxon>
        <taxon>Arthropoda</taxon>
        <taxon>Hexapoda</taxon>
        <taxon>Insecta</taxon>
        <taxon>Pterygota</taxon>
        <taxon>Neoptera</taxon>
        <taxon>Paraneoptera</taxon>
        <taxon>Hemiptera</taxon>
        <taxon>Sternorrhyncha</taxon>
        <taxon>Aphidomorpha</taxon>
        <taxon>Aphidoidea</taxon>
        <taxon>Aphididae</taxon>
        <taxon>Sipha</taxon>
    </lineage>
</organism>